<evidence type="ECO:0000256" key="1">
    <source>
        <dbReference type="ARBA" id="ARBA00023125"/>
    </source>
</evidence>
<dbReference type="InterPro" id="IPR014710">
    <property type="entry name" value="RmlC-like_jellyroll"/>
</dbReference>
<sequence length="184" mass="19500">MAGTASAVGRRLQQARTRRGLSLSELARRAGIGKGSLSEIEAGGRNPTLETLYALSLPLQLPITALVGETGRSNVSGHDEGPVIIADSGMIAITLDVRHQPDGSVVEVFRLEFPDGCEHESPAHGPGVRETLTVSRGTLRVGPIGRLRSVTAGRTRSWLSDRAHRYRAPDGPAEAVVVIISQPT</sequence>
<dbReference type="InterPro" id="IPR010982">
    <property type="entry name" value="Lambda_DNA-bd_dom_sf"/>
</dbReference>
<dbReference type="SUPFAM" id="SSF51182">
    <property type="entry name" value="RmlC-like cupins"/>
    <property type="match status" value="1"/>
</dbReference>
<dbReference type="InterPro" id="IPR011051">
    <property type="entry name" value="RmlC_Cupin_sf"/>
</dbReference>
<evidence type="ECO:0000313" key="4">
    <source>
        <dbReference type="Proteomes" id="UP000319263"/>
    </source>
</evidence>
<name>A0A516Q5T9_9ACTN</name>
<dbReference type="PANTHER" id="PTHR46797">
    <property type="entry name" value="HTH-TYPE TRANSCRIPTIONAL REGULATOR"/>
    <property type="match status" value="1"/>
</dbReference>
<gene>
    <name evidence="3" type="ORF">FOE78_13490</name>
</gene>
<keyword evidence="4" id="KW-1185">Reference proteome</keyword>
<dbReference type="SMART" id="SM00530">
    <property type="entry name" value="HTH_XRE"/>
    <property type="match status" value="1"/>
</dbReference>
<dbReference type="GO" id="GO:0005829">
    <property type="term" value="C:cytosol"/>
    <property type="evidence" value="ECO:0007669"/>
    <property type="project" value="TreeGrafter"/>
</dbReference>
<evidence type="ECO:0000259" key="2">
    <source>
        <dbReference type="PROSITE" id="PS50943"/>
    </source>
</evidence>
<dbReference type="Gene3D" id="2.60.120.10">
    <property type="entry name" value="Jelly Rolls"/>
    <property type="match status" value="1"/>
</dbReference>
<dbReference type="Gene3D" id="1.10.260.40">
    <property type="entry name" value="lambda repressor-like DNA-binding domains"/>
    <property type="match status" value="1"/>
</dbReference>
<organism evidence="3 4">
    <name type="scientific">Microlunatus elymi</name>
    <dbReference type="NCBI Taxonomy" id="2596828"/>
    <lineage>
        <taxon>Bacteria</taxon>
        <taxon>Bacillati</taxon>
        <taxon>Actinomycetota</taxon>
        <taxon>Actinomycetes</taxon>
        <taxon>Propionibacteriales</taxon>
        <taxon>Propionibacteriaceae</taxon>
        <taxon>Microlunatus</taxon>
    </lineage>
</organism>
<dbReference type="GO" id="GO:0003700">
    <property type="term" value="F:DNA-binding transcription factor activity"/>
    <property type="evidence" value="ECO:0007669"/>
    <property type="project" value="TreeGrafter"/>
</dbReference>
<dbReference type="PROSITE" id="PS50943">
    <property type="entry name" value="HTH_CROC1"/>
    <property type="match status" value="1"/>
</dbReference>
<dbReference type="AlphaFoldDB" id="A0A516Q5T9"/>
<reference evidence="3 4" key="1">
    <citation type="submission" date="2019-07" db="EMBL/GenBank/DDBJ databases">
        <title>Microlunatus dokdonensis sp. nov. isolated from the rhizospheric soil of the wild plant Elymus tsukushiensis.</title>
        <authorList>
            <person name="Ghim S.-Y."/>
            <person name="Hwang Y.-J."/>
            <person name="Son J.-S."/>
            <person name="Shin J.-H."/>
        </authorList>
    </citation>
    <scope>NUCLEOTIDE SEQUENCE [LARGE SCALE GENOMIC DNA]</scope>
    <source>
        <strain evidence="3 4">KUDC0627</strain>
    </source>
</reference>
<evidence type="ECO:0000313" key="3">
    <source>
        <dbReference type="EMBL" id="QDP98798.1"/>
    </source>
</evidence>
<dbReference type="GO" id="GO:0003677">
    <property type="term" value="F:DNA binding"/>
    <property type="evidence" value="ECO:0007669"/>
    <property type="project" value="UniProtKB-KW"/>
</dbReference>
<dbReference type="InterPro" id="IPR001387">
    <property type="entry name" value="Cro/C1-type_HTH"/>
</dbReference>
<dbReference type="OrthoDB" id="5584941at2"/>
<accession>A0A516Q5T9</accession>
<dbReference type="Proteomes" id="UP000319263">
    <property type="component" value="Chromosome"/>
</dbReference>
<feature type="domain" description="HTH cro/C1-type" evidence="2">
    <location>
        <begin position="12"/>
        <end position="66"/>
    </location>
</feature>
<protein>
    <submittedName>
        <fullName evidence="3">Helix-turn-helix transcriptional regulator</fullName>
    </submittedName>
</protein>
<dbReference type="Pfam" id="PF01381">
    <property type="entry name" value="HTH_3"/>
    <property type="match status" value="1"/>
</dbReference>
<dbReference type="CDD" id="cd00093">
    <property type="entry name" value="HTH_XRE"/>
    <property type="match status" value="1"/>
</dbReference>
<proteinExistence type="predicted"/>
<dbReference type="InterPro" id="IPR050807">
    <property type="entry name" value="TransReg_Diox_bact_type"/>
</dbReference>
<dbReference type="EMBL" id="CP041692">
    <property type="protein sequence ID" value="QDP98798.1"/>
    <property type="molecule type" value="Genomic_DNA"/>
</dbReference>
<keyword evidence="1" id="KW-0238">DNA-binding</keyword>
<dbReference type="KEGG" id="mik:FOE78_13490"/>
<dbReference type="PANTHER" id="PTHR46797:SF1">
    <property type="entry name" value="METHYLPHOSPHONATE SYNTHASE"/>
    <property type="match status" value="1"/>
</dbReference>
<dbReference type="SUPFAM" id="SSF47413">
    <property type="entry name" value="lambda repressor-like DNA-binding domains"/>
    <property type="match status" value="1"/>
</dbReference>